<gene>
    <name evidence="10" type="ORF">D3874_18325</name>
</gene>
<dbReference type="AlphaFoldDB" id="A0A418WFB2"/>
<protein>
    <recommendedName>
        <fullName evidence="3">methylated-DNA--[protein]-cysteine S-methyltransferase</fullName>
        <ecNumber evidence="3">2.1.1.63</ecNumber>
    </recommendedName>
</protein>
<dbReference type="CDD" id="cd06445">
    <property type="entry name" value="ATase"/>
    <property type="match status" value="1"/>
</dbReference>
<dbReference type="InterPro" id="IPR036631">
    <property type="entry name" value="MGMT_N_sf"/>
</dbReference>
<evidence type="ECO:0000259" key="9">
    <source>
        <dbReference type="Pfam" id="PF01035"/>
    </source>
</evidence>
<keyword evidence="6" id="KW-0227">DNA damage</keyword>
<evidence type="ECO:0000256" key="2">
    <source>
        <dbReference type="ARBA" id="ARBA00008711"/>
    </source>
</evidence>
<evidence type="ECO:0000313" key="10">
    <source>
        <dbReference type="EMBL" id="RJF88704.1"/>
    </source>
</evidence>
<evidence type="ECO:0000256" key="3">
    <source>
        <dbReference type="ARBA" id="ARBA00011918"/>
    </source>
</evidence>
<reference evidence="10 11" key="1">
    <citation type="submission" date="2018-09" db="EMBL/GenBank/DDBJ databases">
        <authorList>
            <person name="Zhu H."/>
        </authorList>
    </citation>
    <scope>NUCLEOTIDE SEQUENCE [LARGE SCALE GENOMIC DNA]</scope>
    <source>
        <strain evidence="10 11">K1W22B-8</strain>
    </source>
</reference>
<dbReference type="SUPFAM" id="SSF46767">
    <property type="entry name" value="Methylated DNA-protein cysteine methyltransferase, C-terminal domain"/>
    <property type="match status" value="1"/>
</dbReference>
<evidence type="ECO:0000256" key="5">
    <source>
        <dbReference type="ARBA" id="ARBA00022679"/>
    </source>
</evidence>
<evidence type="ECO:0000256" key="1">
    <source>
        <dbReference type="ARBA" id="ARBA00001286"/>
    </source>
</evidence>
<dbReference type="PANTHER" id="PTHR10815:SF5">
    <property type="entry name" value="METHYLATED-DNA--PROTEIN-CYSTEINE METHYLTRANSFERASE"/>
    <property type="match status" value="1"/>
</dbReference>
<dbReference type="InterPro" id="IPR014048">
    <property type="entry name" value="MethylDNA_cys_MeTrfase_DNA-bd"/>
</dbReference>
<evidence type="ECO:0000256" key="7">
    <source>
        <dbReference type="ARBA" id="ARBA00023204"/>
    </source>
</evidence>
<keyword evidence="4 10" id="KW-0489">Methyltransferase</keyword>
<comment type="catalytic activity">
    <reaction evidence="8">
        <text>a 6-O-methyl-2'-deoxyguanosine in DNA + L-cysteinyl-[protein] = S-methyl-L-cysteinyl-[protein] + a 2'-deoxyguanosine in DNA</text>
        <dbReference type="Rhea" id="RHEA:24000"/>
        <dbReference type="Rhea" id="RHEA-COMP:10131"/>
        <dbReference type="Rhea" id="RHEA-COMP:10132"/>
        <dbReference type="Rhea" id="RHEA-COMP:11367"/>
        <dbReference type="Rhea" id="RHEA-COMP:11368"/>
        <dbReference type="ChEBI" id="CHEBI:29950"/>
        <dbReference type="ChEBI" id="CHEBI:82612"/>
        <dbReference type="ChEBI" id="CHEBI:85445"/>
        <dbReference type="ChEBI" id="CHEBI:85448"/>
        <dbReference type="EC" id="2.1.1.63"/>
    </reaction>
</comment>
<accession>A0A418WFB2</accession>
<dbReference type="OrthoDB" id="9802228at2"/>
<proteinExistence type="inferred from homology"/>
<dbReference type="FunFam" id="1.10.10.10:FF:000214">
    <property type="entry name" value="Methylated-DNA--protein-cysteine methyltransferase"/>
    <property type="match status" value="1"/>
</dbReference>
<dbReference type="InterPro" id="IPR036217">
    <property type="entry name" value="MethylDNA_cys_MeTrfase_DNAb"/>
</dbReference>
<name>A0A418WFB2_9PROT</name>
<comment type="catalytic activity">
    <reaction evidence="1">
        <text>a 4-O-methyl-thymidine in DNA + L-cysteinyl-[protein] = a thymidine in DNA + S-methyl-L-cysteinyl-[protein]</text>
        <dbReference type="Rhea" id="RHEA:53428"/>
        <dbReference type="Rhea" id="RHEA-COMP:10131"/>
        <dbReference type="Rhea" id="RHEA-COMP:10132"/>
        <dbReference type="Rhea" id="RHEA-COMP:13555"/>
        <dbReference type="Rhea" id="RHEA-COMP:13556"/>
        <dbReference type="ChEBI" id="CHEBI:29950"/>
        <dbReference type="ChEBI" id="CHEBI:82612"/>
        <dbReference type="ChEBI" id="CHEBI:137386"/>
        <dbReference type="ChEBI" id="CHEBI:137387"/>
        <dbReference type="EC" id="2.1.1.63"/>
    </reaction>
</comment>
<organism evidence="10 11">
    <name type="scientific">Oleomonas cavernae</name>
    <dbReference type="NCBI Taxonomy" id="2320859"/>
    <lineage>
        <taxon>Bacteria</taxon>
        <taxon>Pseudomonadati</taxon>
        <taxon>Pseudomonadota</taxon>
        <taxon>Alphaproteobacteria</taxon>
        <taxon>Acetobacterales</taxon>
        <taxon>Acetobacteraceae</taxon>
        <taxon>Oleomonas</taxon>
    </lineage>
</organism>
<dbReference type="GO" id="GO:0032259">
    <property type="term" value="P:methylation"/>
    <property type="evidence" value="ECO:0007669"/>
    <property type="project" value="UniProtKB-KW"/>
</dbReference>
<dbReference type="GO" id="GO:0003908">
    <property type="term" value="F:methylated-DNA-[protein]-cysteine S-methyltransferase activity"/>
    <property type="evidence" value="ECO:0007669"/>
    <property type="project" value="UniProtKB-EC"/>
</dbReference>
<comment type="similarity">
    <text evidence="2">Belongs to the MGMT family.</text>
</comment>
<dbReference type="EC" id="2.1.1.63" evidence="3"/>
<dbReference type="EMBL" id="QYUK01000011">
    <property type="protein sequence ID" value="RJF88704.1"/>
    <property type="molecule type" value="Genomic_DNA"/>
</dbReference>
<evidence type="ECO:0000256" key="4">
    <source>
        <dbReference type="ARBA" id="ARBA00022603"/>
    </source>
</evidence>
<dbReference type="SUPFAM" id="SSF53155">
    <property type="entry name" value="Methylated DNA-protein cysteine methyltransferase domain"/>
    <property type="match status" value="1"/>
</dbReference>
<dbReference type="PROSITE" id="PS00374">
    <property type="entry name" value="MGMT"/>
    <property type="match status" value="1"/>
</dbReference>
<keyword evidence="11" id="KW-1185">Reference proteome</keyword>
<dbReference type="Gene3D" id="3.30.160.70">
    <property type="entry name" value="Methylated DNA-protein cysteine methyltransferase domain"/>
    <property type="match status" value="1"/>
</dbReference>
<sequence length="184" mass="19100">MTTHGHILFDTAIGACGLAWGPHGITGAQLPEASEAAASTRLRRRFPGSVAMAPTPAIADAITRIQALLAGAPADLAPIELDLGPVPDFNRRVYAVARAIPPGRTLTYGEVATRLGDPLLARDVGQALGRNPFPIIVPCHRVLGAGGKLVGFSAPGGTNTKRRLLEIEGARIGPALPLFDTHAN</sequence>
<dbReference type="Gene3D" id="1.10.10.10">
    <property type="entry name" value="Winged helix-like DNA-binding domain superfamily/Winged helix DNA-binding domain"/>
    <property type="match status" value="1"/>
</dbReference>
<keyword evidence="5 10" id="KW-0808">Transferase</keyword>
<comment type="caution">
    <text evidence="10">The sequence shown here is derived from an EMBL/GenBank/DDBJ whole genome shotgun (WGS) entry which is preliminary data.</text>
</comment>
<dbReference type="InterPro" id="IPR036388">
    <property type="entry name" value="WH-like_DNA-bd_sf"/>
</dbReference>
<keyword evidence="7" id="KW-0234">DNA repair</keyword>
<evidence type="ECO:0000313" key="11">
    <source>
        <dbReference type="Proteomes" id="UP000284605"/>
    </source>
</evidence>
<dbReference type="Proteomes" id="UP000284605">
    <property type="component" value="Unassembled WGS sequence"/>
</dbReference>
<dbReference type="Pfam" id="PF01035">
    <property type="entry name" value="DNA_binding_1"/>
    <property type="match status" value="1"/>
</dbReference>
<feature type="domain" description="Methylated-DNA-[protein]-cysteine S-methyltransferase DNA binding" evidence="9">
    <location>
        <begin position="88"/>
        <end position="170"/>
    </location>
</feature>
<dbReference type="NCBIfam" id="TIGR00589">
    <property type="entry name" value="ogt"/>
    <property type="match status" value="1"/>
</dbReference>
<dbReference type="PANTHER" id="PTHR10815">
    <property type="entry name" value="METHYLATED-DNA--PROTEIN-CYSTEINE METHYLTRANSFERASE"/>
    <property type="match status" value="1"/>
</dbReference>
<dbReference type="GO" id="GO:0006281">
    <property type="term" value="P:DNA repair"/>
    <property type="evidence" value="ECO:0007669"/>
    <property type="project" value="UniProtKB-KW"/>
</dbReference>
<evidence type="ECO:0000256" key="6">
    <source>
        <dbReference type="ARBA" id="ARBA00022763"/>
    </source>
</evidence>
<dbReference type="RefSeq" id="WP_119779414.1">
    <property type="nucleotide sequence ID" value="NZ_QYUK01000011.1"/>
</dbReference>
<dbReference type="InterPro" id="IPR001497">
    <property type="entry name" value="MethylDNA_cys_MeTrfase_AS"/>
</dbReference>
<evidence type="ECO:0000256" key="8">
    <source>
        <dbReference type="ARBA" id="ARBA00049348"/>
    </source>
</evidence>